<keyword evidence="2 4" id="KW-0378">Hydrolase</keyword>
<dbReference type="OrthoDB" id="5423490at2759"/>
<dbReference type="KEGG" id="ztr:MYCGRDRAFT_106768"/>
<dbReference type="OMA" id="CRYEKED"/>
<gene>
    <name evidence="6" type="ORF">MYCGRDRAFT_106768</name>
</gene>
<keyword evidence="3 4" id="KW-0720">Serine protease</keyword>
<dbReference type="PROSITE" id="PS51892">
    <property type="entry name" value="SUBTILASE"/>
    <property type="match status" value="1"/>
</dbReference>
<dbReference type="InterPro" id="IPR036852">
    <property type="entry name" value="Peptidase_S8/S53_dom_sf"/>
</dbReference>
<feature type="active site" description="Charge relay system" evidence="4">
    <location>
        <position position="623"/>
    </location>
</feature>
<dbReference type="HOGENOM" id="CLU_290563_0_0_1"/>
<dbReference type="PANTHER" id="PTHR43399">
    <property type="entry name" value="SUBTILISIN-RELATED"/>
    <property type="match status" value="1"/>
</dbReference>
<dbReference type="Gene3D" id="3.40.50.200">
    <property type="entry name" value="Peptidase S8/S53 domain"/>
    <property type="match status" value="1"/>
</dbReference>
<dbReference type="EMBL" id="CM001196">
    <property type="protein sequence ID" value="EGP90859.1"/>
    <property type="molecule type" value="Genomic_DNA"/>
</dbReference>
<dbReference type="InterPro" id="IPR015500">
    <property type="entry name" value="Peptidase_S8_subtilisin-rel"/>
</dbReference>
<dbReference type="eggNOG" id="KOG4266">
    <property type="taxonomic scope" value="Eukaryota"/>
</dbReference>
<feature type="domain" description="Peptidase S8/S53" evidence="5">
    <location>
        <begin position="572"/>
        <end position="911"/>
    </location>
</feature>
<evidence type="ECO:0000313" key="6">
    <source>
        <dbReference type="EMBL" id="EGP90859.1"/>
    </source>
</evidence>
<dbReference type="SUPFAM" id="SSF49785">
    <property type="entry name" value="Galactose-binding domain-like"/>
    <property type="match status" value="1"/>
</dbReference>
<dbReference type="InterPro" id="IPR008979">
    <property type="entry name" value="Galactose-bd-like_sf"/>
</dbReference>
<dbReference type="InterPro" id="IPR034058">
    <property type="entry name" value="TagA/B/C/D_pept_dom"/>
</dbReference>
<dbReference type="GO" id="GO:0004252">
    <property type="term" value="F:serine-type endopeptidase activity"/>
    <property type="evidence" value="ECO:0007669"/>
    <property type="project" value="UniProtKB-UniRule"/>
</dbReference>
<proteinExistence type="inferred from homology"/>
<keyword evidence="1 4" id="KW-0645">Protease</keyword>
<name>F9WXG5_ZYMTI</name>
<dbReference type="SUPFAM" id="SSF52743">
    <property type="entry name" value="Subtilisin-like"/>
    <property type="match status" value="1"/>
</dbReference>
<dbReference type="GeneID" id="13403329"/>
<dbReference type="InterPro" id="IPR023828">
    <property type="entry name" value="Peptidase_S8_Ser-AS"/>
</dbReference>
<dbReference type="InterPro" id="IPR022398">
    <property type="entry name" value="Peptidase_S8_His-AS"/>
</dbReference>
<dbReference type="InterPro" id="IPR051048">
    <property type="entry name" value="Peptidase_S8/S53_subtilisin"/>
</dbReference>
<protein>
    <recommendedName>
        <fullName evidence="5">Peptidase S8/S53 domain-containing protein</fullName>
    </recommendedName>
</protein>
<sequence length="1053" mass="115077">MSDNGGTEVETFMSVRGGPYGKIHQPIHESITLAALIHGNFGVARGTTLGNVSVHDWEYVRGAVWNDDPACLLFEDTSSNNKTYSTAAMWYKDYLLGEYQWQNNDANRLQNVVGRSHYGDLQFLHAMASTLGEPPQDTKRKLMTWLEVIYKLANGEDGITKDTTIEKTKLNDLLCPPFAFPQRWKTLEFVFARNAAFASPDITRRAIGSIFHIIQDSYAIGHTRRVMLNPEDKISDHPLKFSSTTYDKWGPISNFHTYAGQSSEHSHYDHSDEAPPTNLNDVEGFNALLGCRMAVEKCEAFMKFFAAGTKWAEGVSKFFDEDIFALADGATPANNEVCSMQAVVIRAEHTVRFETHWSERMVCRFEGSVTDTMSLVTVNGNTLNLSTSPIFSQPTAEHSNFILVQGYDAFTLDQKSALAGLGVEIMEYVSENTYLCRYTPSDLEVLRRADGVRSVVVYDAALKQTISLSEMVETQPDQTEYEVDLILHDIPNVTANQLAPFIATAARASITELEIVPGKVRLTVHQDRLADLAALDSVNRIEEVQPKTWYNDRARAVLLGEEEICVSTKYQGNGQIVCVADTGIDEGFVAGAEDGILHPAFKGRIEQVLDLWDEDNGRDHIGHGTHVCGSIVGSGMCIDPESGKEVVVRGTAPGARLIVQSMLNWNTNLKEYILKQPLDLRKLWSAPYALGARIHSNSWGDKWKQTQLGYESDATTIDSFVHGNPDFTILIAAGNDANKGKVPVAQIGDNSAAKNCITVGATGSTRANDGQKFFRGKLATTIAQTAAFSSRGPTLSNKNAQDQDVVGRIKPDVVAPGVAVLSPAAKGLDLFTRLDIEKKCGKSGDLNWLFMSGTSMATPLVAGCVALLREALGIRGKTHPSAALIKALLINGAVNHSAPAGQVFDYAQGFGRVDVQRSLEMIEGTNPLCGFVDGGNPFEATKFDVPALRKEIGNSWESVEIAIPKGQNKIVVTLAYTDAPGTLLQNAINLIVQAGGQERHGNMGDGPGFDSTNNVEKVIWENVQSATMRTVVRCNGFTKDLTSAFAVAWRVEV</sequence>
<dbReference type="GO" id="GO:0006508">
    <property type="term" value="P:proteolysis"/>
    <property type="evidence" value="ECO:0007669"/>
    <property type="project" value="UniProtKB-KW"/>
</dbReference>
<accession>F9WXG5</accession>
<feature type="active site" description="Charge relay system" evidence="4">
    <location>
        <position position="855"/>
    </location>
</feature>
<evidence type="ECO:0000259" key="5">
    <source>
        <dbReference type="Pfam" id="PF00082"/>
    </source>
</evidence>
<evidence type="ECO:0000256" key="3">
    <source>
        <dbReference type="ARBA" id="ARBA00022825"/>
    </source>
</evidence>
<feature type="active site" description="Charge relay system" evidence="4">
    <location>
        <position position="581"/>
    </location>
</feature>
<dbReference type="Gene3D" id="2.60.120.380">
    <property type="match status" value="1"/>
</dbReference>
<dbReference type="AlphaFoldDB" id="F9WXG5"/>
<evidence type="ECO:0000256" key="4">
    <source>
        <dbReference type="PROSITE-ProRule" id="PRU01240"/>
    </source>
</evidence>
<dbReference type="InParanoid" id="F9WXG5"/>
<dbReference type="RefSeq" id="XP_003855883.1">
    <property type="nucleotide sequence ID" value="XM_003855835.1"/>
</dbReference>
<evidence type="ECO:0000313" key="7">
    <source>
        <dbReference type="Proteomes" id="UP000008062"/>
    </source>
</evidence>
<dbReference type="Pfam" id="PF00082">
    <property type="entry name" value="Peptidase_S8"/>
    <property type="match status" value="1"/>
</dbReference>
<dbReference type="PANTHER" id="PTHR43399:SF5">
    <property type="entry name" value="PEPTIDASE S8 FAMILY WITH PROTEASE-ASSOCIATED DOMAIN"/>
    <property type="match status" value="1"/>
</dbReference>
<dbReference type="CDD" id="cd04842">
    <property type="entry name" value="Peptidases_S8_Kp43_protease"/>
    <property type="match status" value="1"/>
</dbReference>
<dbReference type="InterPro" id="IPR000209">
    <property type="entry name" value="Peptidase_S8/S53_dom"/>
</dbReference>
<comment type="similarity">
    <text evidence="4">Belongs to the peptidase S8 family.</text>
</comment>
<evidence type="ECO:0000256" key="2">
    <source>
        <dbReference type="ARBA" id="ARBA00022801"/>
    </source>
</evidence>
<dbReference type="Proteomes" id="UP000008062">
    <property type="component" value="Chromosome 1"/>
</dbReference>
<dbReference type="PROSITE" id="PS00137">
    <property type="entry name" value="SUBTILASE_HIS"/>
    <property type="match status" value="1"/>
</dbReference>
<organism evidence="6 7">
    <name type="scientific">Zymoseptoria tritici (strain CBS 115943 / IPO323)</name>
    <name type="common">Speckled leaf blotch fungus</name>
    <name type="synonym">Septoria tritici</name>
    <dbReference type="NCBI Taxonomy" id="336722"/>
    <lineage>
        <taxon>Eukaryota</taxon>
        <taxon>Fungi</taxon>
        <taxon>Dikarya</taxon>
        <taxon>Ascomycota</taxon>
        <taxon>Pezizomycotina</taxon>
        <taxon>Dothideomycetes</taxon>
        <taxon>Dothideomycetidae</taxon>
        <taxon>Mycosphaerellales</taxon>
        <taxon>Mycosphaerellaceae</taxon>
        <taxon>Zymoseptoria</taxon>
    </lineage>
</organism>
<dbReference type="PROSITE" id="PS00138">
    <property type="entry name" value="SUBTILASE_SER"/>
    <property type="match status" value="1"/>
</dbReference>
<evidence type="ECO:0000256" key="1">
    <source>
        <dbReference type="ARBA" id="ARBA00022670"/>
    </source>
</evidence>
<reference evidence="6 7" key="1">
    <citation type="journal article" date="2011" name="PLoS Genet.">
        <title>Finished genome of the fungal wheat pathogen Mycosphaerella graminicola reveals dispensome structure, chromosome plasticity, and stealth pathogenesis.</title>
        <authorList>
            <person name="Goodwin S.B."/>
            <person name="Ben M'barek S."/>
            <person name="Dhillon B."/>
            <person name="Wittenberg A.H.J."/>
            <person name="Crane C.F."/>
            <person name="Hane J.K."/>
            <person name="Foster A.J."/>
            <person name="Van der Lee T.A.J."/>
            <person name="Grimwood J."/>
            <person name="Aerts A."/>
            <person name="Antoniw J."/>
            <person name="Bailey A."/>
            <person name="Bluhm B."/>
            <person name="Bowler J."/>
            <person name="Bristow J."/>
            <person name="van der Burgt A."/>
            <person name="Canto-Canche B."/>
            <person name="Churchill A.C.L."/>
            <person name="Conde-Ferraez L."/>
            <person name="Cools H.J."/>
            <person name="Coutinho P.M."/>
            <person name="Csukai M."/>
            <person name="Dehal P."/>
            <person name="De Wit P."/>
            <person name="Donzelli B."/>
            <person name="van de Geest H.C."/>
            <person name="van Ham R.C.H.J."/>
            <person name="Hammond-Kosack K.E."/>
            <person name="Henrissat B."/>
            <person name="Kilian A."/>
            <person name="Kobayashi A.K."/>
            <person name="Koopmann E."/>
            <person name="Kourmpetis Y."/>
            <person name="Kuzniar A."/>
            <person name="Lindquist E."/>
            <person name="Lombard V."/>
            <person name="Maliepaard C."/>
            <person name="Martins N."/>
            <person name="Mehrabi R."/>
            <person name="Nap J.P.H."/>
            <person name="Ponomarenko A."/>
            <person name="Rudd J.J."/>
            <person name="Salamov A."/>
            <person name="Schmutz J."/>
            <person name="Schouten H.J."/>
            <person name="Shapiro H."/>
            <person name="Stergiopoulos I."/>
            <person name="Torriani S.F.F."/>
            <person name="Tu H."/>
            <person name="de Vries R.P."/>
            <person name="Waalwijk C."/>
            <person name="Ware S.B."/>
            <person name="Wiebenga A."/>
            <person name="Zwiers L.-H."/>
            <person name="Oliver R.P."/>
            <person name="Grigoriev I.V."/>
            <person name="Kema G.H.J."/>
        </authorList>
    </citation>
    <scope>NUCLEOTIDE SEQUENCE [LARGE SCALE GENOMIC DNA]</scope>
    <source>
        <strain evidence="7">CBS 115943 / IPO323</strain>
    </source>
</reference>
<keyword evidence="7" id="KW-1185">Reference proteome</keyword>
<dbReference type="PRINTS" id="PR00723">
    <property type="entry name" value="SUBTILISIN"/>
</dbReference>